<feature type="compositionally biased region" description="Polar residues" evidence="1">
    <location>
        <begin position="114"/>
        <end position="123"/>
    </location>
</feature>
<reference evidence="3" key="1">
    <citation type="journal article" date="2020" name="Stud. Mycol.">
        <title>101 Dothideomycetes genomes: a test case for predicting lifestyles and emergence of pathogens.</title>
        <authorList>
            <person name="Haridas S."/>
            <person name="Albert R."/>
            <person name="Binder M."/>
            <person name="Bloem J."/>
            <person name="Labutti K."/>
            <person name="Salamov A."/>
            <person name="Andreopoulos B."/>
            <person name="Baker S."/>
            <person name="Barry K."/>
            <person name="Bills G."/>
            <person name="Bluhm B."/>
            <person name="Cannon C."/>
            <person name="Castanera R."/>
            <person name="Culley D."/>
            <person name="Daum C."/>
            <person name="Ezra D."/>
            <person name="Gonzalez J."/>
            <person name="Henrissat B."/>
            <person name="Kuo A."/>
            <person name="Liang C."/>
            <person name="Lipzen A."/>
            <person name="Lutzoni F."/>
            <person name="Magnuson J."/>
            <person name="Mondo S."/>
            <person name="Nolan M."/>
            <person name="Ohm R."/>
            <person name="Pangilinan J."/>
            <person name="Park H.-J."/>
            <person name="Ramirez L."/>
            <person name="Alfaro M."/>
            <person name="Sun H."/>
            <person name="Tritt A."/>
            <person name="Yoshinaga Y."/>
            <person name="Zwiers L.-H."/>
            <person name="Turgeon B."/>
            <person name="Goodwin S."/>
            <person name="Spatafora J."/>
            <person name="Crous P."/>
            <person name="Grigoriev I."/>
        </authorList>
    </citation>
    <scope>NUCLEOTIDE SEQUENCE</scope>
    <source>
        <strain evidence="3">ATCC 16933</strain>
    </source>
</reference>
<dbReference type="Proteomes" id="UP000799766">
    <property type="component" value="Unassembled WGS sequence"/>
</dbReference>
<gene>
    <name evidence="3" type="ORF">BDY21DRAFT_125464</name>
</gene>
<keyword evidence="2" id="KW-1133">Transmembrane helix</keyword>
<evidence type="ECO:0000313" key="3">
    <source>
        <dbReference type="EMBL" id="KAF2453446.1"/>
    </source>
</evidence>
<proteinExistence type="predicted"/>
<dbReference type="OrthoDB" id="5296155at2759"/>
<evidence type="ECO:0000256" key="1">
    <source>
        <dbReference type="SAM" id="MobiDB-lite"/>
    </source>
</evidence>
<sequence>MGWFLTSRNKPAPPSDDLPPQKRISTPAGQRLSVIMENANNAAPAPQVLKDKRASAASNMSGTRTHIRSNSRRNVIIEEESSSGSSGGYSYASAWSDASGNEKLADGAAVSGSAEGTVQNNQHVAKRGRRKKLCLIISLVIAVIIVIVLGVVLGLQMKNNSGSSGGSSSSSQSSNGSSDDNSNDDSDSNSHQTSTSTGSGPSPTSPYSSASSTSVSSDFPAGNYSMVTFLDTTLTDCTSVSDTWSCYPYTEYNDSPSRSMATFNWIISASTDNDDDFVITSTDNPFAIDFQNEPLSRQDTGSDTEHFRFQITIDKSVQPSSPLSTGDDDSTAATCFYNSTTFQAYLYTKIPRGYPDDTVAATPDAPGNFEAWPFRVRVEEVASGGSDNPNCYGMQDGAVDFGNLIDNEAAGLEEQDPTDLCSCLYKNWRTP</sequence>
<dbReference type="AlphaFoldDB" id="A0A6A6NNZ6"/>
<feature type="compositionally biased region" description="Low complexity" evidence="1">
    <location>
        <begin position="160"/>
        <end position="180"/>
    </location>
</feature>
<feature type="region of interest" description="Disordered" evidence="1">
    <location>
        <begin position="106"/>
        <end position="125"/>
    </location>
</feature>
<feature type="region of interest" description="Disordered" evidence="1">
    <location>
        <begin position="41"/>
        <end position="92"/>
    </location>
</feature>
<dbReference type="EMBL" id="MU001697">
    <property type="protein sequence ID" value="KAF2453446.1"/>
    <property type="molecule type" value="Genomic_DNA"/>
</dbReference>
<accession>A0A6A6NNZ6</accession>
<feature type="transmembrane region" description="Helical" evidence="2">
    <location>
        <begin position="133"/>
        <end position="155"/>
    </location>
</feature>
<keyword evidence="2" id="KW-0812">Transmembrane</keyword>
<evidence type="ECO:0008006" key="5">
    <source>
        <dbReference type="Google" id="ProtNLM"/>
    </source>
</evidence>
<organism evidence="3 4">
    <name type="scientific">Lineolata rhizophorae</name>
    <dbReference type="NCBI Taxonomy" id="578093"/>
    <lineage>
        <taxon>Eukaryota</taxon>
        <taxon>Fungi</taxon>
        <taxon>Dikarya</taxon>
        <taxon>Ascomycota</taxon>
        <taxon>Pezizomycotina</taxon>
        <taxon>Dothideomycetes</taxon>
        <taxon>Dothideomycetes incertae sedis</taxon>
        <taxon>Lineolatales</taxon>
        <taxon>Lineolataceae</taxon>
        <taxon>Lineolata</taxon>
    </lineage>
</organism>
<feature type="region of interest" description="Disordered" evidence="1">
    <location>
        <begin position="160"/>
        <end position="216"/>
    </location>
</feature>
<evidence type="ECO:0000313" key="4">
    <source>
        <dbReference type="Proteomes" id="UP000799766"/>
    </source>
</evidence>
<evidence type="ECO:0000256" key="2">
    <source>
        <dbReference type="SAM" id="Phobius"/>
    </source>
</evidence>
<name>A0A6A6NNZ6_9PEZI</name>
<keyword evidence="4" id="KW-1185">Reference proteome</keyword>
<feature type="region of interest" description="Disordered" evidence="1">
    <location>
        <begin position="1"/>
        <end position="27"/>
    </location>
</feature>
<feature type="compositionally biased region" description="Low complexity" evidence="1">
    <location>
        <begin position="82"/>
        <end position="92"/>
    </location>
</feature>
<protein>
    <recommendedName>
        <fullName evidence="5">Tat pathway signal sequence</fullName>
    </recommendedName>
</protein>
<feature type="compositionally biased region" description="Low complexity" evidence="1">
    <location>
        <begin position="189"/>
        <end position="216"/>
    </location>
</feature>
<keyword evidence="2" id="KW-0472">Membrane</keyword>